<feature type="domain" description="FecR protein" evidence="2">
    <location>
        <begin position="59"/>
        <end position="147"/>
    </location>
</feature>
<evidence type="ECO:0000259" key="2">
    <source>
        <dbReference type="Pfam" id="PF04773"/>
    </source>
</evidence>
<evidence type="ECO:0000313" key="4">
    <source>
        <dbReference type="Proteomes" id="UP000287447"/>
    </source>
</evidence>
<dbReference type="Gene3D" id="2.60.120.1440">
    <property type="match status" value="1"/>
</dbReference>
<accession>A0A437QND2</accession>
<dbReference type="EMBL" id="SADE01000002">
    <property type="protein sequence ID" value="RVU35975.1"/>
    <property type="molecule type" value="Genomic_DNA"/>
</dbReference>
<gene>
    <name evidence="3" type="ORF">EOI86_12045</name>
</gene>
<dbReference type="InterPro" id="IPR006860">
    <property type="entry name" value="FecR"/>
</dbReference>
<dbReference type="OrthoDB" id="6038785at2"/>
<dbReference type="Proteomes" id="UP000287447">
    <property type="component" value="Unassembled WGS sequence"/>
</dbReference>
<dbReference type="Pfam" id="PF04773">
    <property type="entry name" value="FecR"/>
    <property type="match status" value="1"/>
</dbReference>
<organism evidence="3 4">
    <name type="scientific">Hwanghaeella grinnelliae</name>
    <dbReference type="NCBI Taxonomy" id="2500179"/>
    <lineage>
        <taxon>Bacteria</taxon>
        <taxon>Pseudomonadati</taxon>
        <taxon>Pseudomonadota</taxon>
        <taxon>Alphaproteobacteria</taxon>
        <taxon>Rhodospirillales</taxon>
        <taxon>Rhodospirillaceae</taxon>
        <taxon>Hwanghaeella</taxon>
    </lineage>
</organism>
<evidence type="ECO:0000313" key="3">
    <source>
        <dbReference type="EMBL" id="RVU35975.1"/>
    </source>
</evidence>
<dbReference type="PANTHER" id="PTHR38731:SF1">
    <property type="entry name" value="FECR PROTEIN DOMAIN-CONTAINING PROTEIN"/>
    <property type="match status" value="1"/>
</dbReference>
<keyword evidence="4" id="KW-1185">Reference proteome</keyword>
<feature type="signal peptide" evidence="1">
    <location>
        <begin position="1"/>
        <end position="26"/>
    </location>
</feature>
<keyword evidence="1" id="KW-0732">Signal</keyword>
<dbReference type="AlphaFoldDB" id="A0A437QND2"/>
<comment type="caution">
    <text evidence="3">The sequence shown here is derived from an EMBL/GenBank/DDBJ whole genome shotgun (WGS) entry which is preliminary data.</text>
</comment>
<dbReference type="RefSeq" id="WP_127765452.1">
    <property type="nucleotide sequence ID" value="NZ_SADE01000002.1"/>
</dbReference>
<protein>
    <recommendedName>
        <fullName evidence="2">FecR protein domain-containing protein</fullName>
    </recommendedName>
</protein>
<reference evidence="4" key="1">
    <citation type="submission" date="2019-01" db="EMBL/GenBank/DDBJ databases">
        <title>Gri0909 isolated from a small marine red alga.</title>
        <authorList>
            <person name="Kim J."/>
            <person name="Jeong S.E."/>
            <person name="Jeon C.O."/>
        </authorList>
    </citation>
    <scope>NUCLEOTIDE SEQUENCE [LARGE SCALE GENOMIC DNA]</scope>
    <source>
        <strain evidence="4">Gri0909</strain>
    </source>
</reference>
<evidence type="ECO:0000256" key="1">
    <source>
        <dbReference type="SAM" id="SignalP"/>
    </source>
</evidence>
<proteinExistence type="predicted"/>
<feature type="chain" id="PRO_5019038680" description="FecR protein domain-containing protein" evidence="1">
    <location>
        <begin position="27"/>
        <end position="149"/>
    </location>
</feature>
<dbReference type="PANTHER" id="PTHR38731">
    <property type="entry name" value="LIPL45-RELATED LIPOPROTEIN-RELATED"/>
    <property type="match status" value="1"/>
</dbReference>
<name>A0A437QND2_9PROT</name>
<sequence>MSCLRALFFLILLPALSIATIGTAFADIGRVKSASGAASIERNGETIAAEPGLALHESDTLVTGNDGKLGVTFVDNSRFSAGPNSRIELSHFRFNATTLEGQFDTRLQKGSVAIISGQIAKKTPDAMKVRTPSSILGVRGTEFVVEANQ</sequence>